<reference evidence="4 5" key="1">
    <citation type="submission" date="2018-08" db="EMBL/GenBank/DDBJ databases">
        <title>Sequencing the genomes of 1000 actinobacteria strains.</title>
        <authorList>
            <person name="Klenk H.-P."/>
        </authorList>
    </citation>
    <scope>NUCLEOTIDE SEQUENCE [LARGE SCALE GENOMIC DNA]</scope>
    <source>
        <strain evidence="4 5">DSM 43927</strain>
    </source>
</reference>
<keyword evidence="1 2" id="KW-0238">DNA-binding</keyword>
<dbReference type="SUPFAM" id="SSF46689">
    <property type="entry name" value="Homeodomain-like"/>
    <property type="match status" value="1"/>
</dbReference>
<proteinExistence type="predicted"/>
<dbReference type="AlphaFoldDB" id="A0A3D9SV50"/>
<organism evidence="4 5">
    <name type="scientific">Thermomonospora umbrina</name>
    <dbReference type="NCBI Taxonomy" id="111806"/>
    <lineage>
        <taxon>Bacteria</taxon>
        <taxon>Bacillati</taxon>
        <taxon>Actinomycetota</taxon>
        <taxon>Actinomycetes</taxon>
        <taxon>Streptosporangiales</taxon>
        <taxon>Thermomonosporaceae</taxon>
        <taxon>Thermomonospora</taxon>
    </lineage>
</organism>
<gene>
    <name evidence="4" type="ORF">DFJ69_5349</name>
</gene>
<evidence type="ECO:0000259" key="3">
    <source>
        <dbReference type="PROSITE" id="PS50977"/>
    </source>
</evidence>
<dbReference type="InterPro" id="IPR009057">
    <property type="entry name" value="Homeodomain-like_sf"/>
</dbReference>
<accession>A0A3D9SV50</accession>
<dbReference type="PRINTS" id="PR00455">
    <property type="entry name" value="HTHTETR"/>
</dbReference>
<dbReference type="GO" id="GO:0003700">
    <property type="term" value="F:DNA-binding transcription factor activity"/>
    <property type="evidence" value="ECO:0007669"/>
    <property type="project" value="TreeGrafter"/>
</dbReference>
<dbReference type="InterPro" id="IPR036271">
    <property type="entry name" value="Tet_transcr_reg_TetR-rel_C_sf"/>
</dbReference>
<keyword evidence="5" id="KW-1185">Reference proteome</keyword>
<dbReference type="SUPFAM" id="SSF48498">
    <property type="entry name" value="Tetracyclin repressor-like, C-terminal domain"/>
    <property type="match status" value="1"/>
</dbReference>
<feature type="domain" description="HTH tetR-type" evidence="3">
    <location>
        <begin position="20"/>
        <end position="80"/>
    </location>
</feature>
<evidence type="ECO:0000313" key="5">
    <source>
        <dbReference type="Proteomes" id="UP000256661"/>
    </source>
</evidence>
<dbReference type="Pfam" id="PF00440">
    <property type="entry name" value="TetR_N"/>
    <property type="match status" value="1"/>
</dbReference>
<dbReference type="InterPro" id="IPR050109">
    <property type="entry name" value="HTH-type_TetR-like_transc_reg"/>
</dbReference>
<dbReference type="OrthoDB" id="4331447at2"/>
<dbReference type="InterPro" id="IPR001647">
    <property type="entry name" value="HTH_TetR"/>
</dbReference>
<dbReference type="PROSITE" id="PS50977">
    <property type="entry name" value="HTH_TETR_2"/>
    <property type="match status" value="1"/>
</dbReference>
<dbReference type="PANTHER" id="PTHR30055:SF226">
    <property type="entry name" value="HTH-TYPE TRANSCRIPTIONAL REGULATOR PKSA"/>
    <property type="match status" value="1"/>
</dbReference>
<evidence type="ECO:0000313" key="4">
    <source>
        <dbReference type="EMBL" id="REE99832.1"/>
    </source>
</evidence>
<comment type="caution">
    <text evidence="4">The sequence shown here is derived from an EMBL/GenBank/DDBJ whole genome shotgun (WGS) entry which is preliminary data.</text>
</comment>
<feature type="DNA-binding region" description="H-T-H motif" evidence="2">
    <location>
        <begin position="43"/>
        <end position="62"/>
    </location>
</feature>
<dbReference type="Gene3D" id="1.10.357.10">
    <property type="entry name" value="Tetracycline Repressor, domain 2"/>
    <property type="match status" value="1"/>
</dbReference>
<dbReference type="PANTHER" id="PTHR30055">
    <property type="entry name" value="HTH-TYPE TRANSCRIPTIONAL REGULATOR RUTR"/>
    <property type="match status" value="1"/>
</dbReference>
<evidence type="ECO:0000256" key="2">
    <source>
        <dbReference type="PROSITE-ProRule" id="PRU00335"/>
    </source>
</evidence>
<dbReference type="GO" id="GO:0000976">
    <property type="term" value="F:transcription cis-regulatory region binding"/>
    <property type="evidence" value="ECO:0007669"/>
    <property type="project" value="TreeGrafter"/>
</dbReference>
<name>A0A3D9SV50_9ACTN</name>
<evidence type="ECO:0000256" key="1">
    <source>
        <dbReference type="ARBA" id="ARBA00023125"/>
    </source>
</evidence>
<protein>
    <submittedName>
        <fullName evidence="4">TetR family transcriptional regulator</fullName>
    </submittedName>
</protein>
<dbReference type="Proteomes" id="UP000256661">
    <property type="component" value="Unassembled WGS sequence"/>
</dbReference>
<dbReference type="EMBL" id="QTTT01000001">
    <property type="protein sequence ID" value="REE99832.1"/>
    <property type="molecule type" value="Genomic_DNA"/>
</dbReference>
<dbReference type="RefSeq" id="WP_116025068.1">
    <property type="nucleotide sequence ID" value="NZ_QTTT01000001.1"/>
</dbReference>
<sequence>MARSGPTGRYGGRPAAERRAERRARLLEAGLELFGTDGYAATSVERLCTTAGLSTRQFYEEFANREAVLIALHDQVNRRAFDAVTVCVEALDTESGRPGTDVDVEQLVRAALRGYITVTAADLRWARVAYVEVVGASPEVEARRVRWRRRWAELLETAATTAGLLGDPVSPRIHLGIVGFIGAVNALAHEWCTASPRLPLETVIDTLAALFLSGVLGR</sequence>